<keyword evidence="2" id="KW-1185">Reference proteome</keyword>
<dbReference type="Proteomes" id="UP000299102">
    <property type="component" value="Unassembled WGS sequence"/>
</dbReference>
<organism evidence="1 2">
    <name type="scientific">Eumeta variegata</name>
    <name type="common">Bagworm moth</name>
    <name type="synonym">Eumeta japonica</name>
    <dbReference type="NCBI Taxonomy" id="151549"/>
    <lineage>
        <taxon>Eukaryota</taxon>
        <taxon>Metazoa</taxon>
        <taxon>Ecdysozoa</taxon>
        <taxon>Arthropoda</taxon>
        <taxon>Hexapoda</taxon>
        <taxon>Insecta</taxon>
        <taxon>Pterygota</taxon>
        <taxon>Neoptera</taxon>
        <taxon>Endopterygota</taxon>
        <taxon>Lepidoptera</taxon>
        <taxon>Glossata</taxon>
        <taxon>Ditrysia</taxon>
        <taxon>Tineoidea</taxon>
        <taxon>Psychidae</taxon>
        <taxon>Oiketicinae</taxon>
        <taxon>Eumeta</taxon>
    </lineage>
</organism>
<dbReference type="AlphaFoldDB" id="A0A4C1XUR4"/>
<dbReference type="EMBL" id="BGZK01000964">
    <property type="protein sequence ID" value="GBP66702.1"/>
    <property type="molecule type" value="Genomic_DNA"/>
</dbReference>
<proteinExistence type="predicted"/>
<evidence type="ECO:0000313" key="1">
    <source>
        <dbReference type="EMBL" id="GBP66702.1"/>
    </source>
</evidence>
<reference evidence="1 2" key="1">
    <citation type="journal article" date="2019" name="Commun. Biol.">
        <title>The bagworm genome reveals a unique fibroin gene that provides high tensile strength.</title>
        <authorList>
            <person name="Kono N."/>
            <person name="Nakamura H."/>
            <person name="Ohtoshi R."/>
            <person name="Tomita M."/>
            <person name="Numata K."/>
            <person name="Arakawa K."/>
        </authorList>
    </citation>
    <scope>NUCLEOTIDE SEQUENCE [LARGE SCALE GENOMIC DNA]</scope>
</reference>
<evidence type="ECO:0000313" key="2">
    <source>
        <dbReference type="Proteomes" id="UP000299102"/>
    </source>
</evidence>
<comment type="caution">
    <text evidence="1">The sequence shown here is derived from an EMBL/GenBank/DDBJ whole genome shotgun (WGS) entry which is preliminary data.</text>
</comment>
<protein>
    <submittedName>
        <fullName evidence="1">Uncharacterized protein</fullName>
    </submittedName>
</protein>
<accession>A0A4C1XUR4</accession>
<gene>
    <name evidence="1" type="ORF">EVAR_79058_1</name>
</gene>
<name>A0A4C1XUR4_EUMVA</name>
<sequence length="101" mass="11885">MNAAESRTHIKFNNSEKEKKYNTDLRSTLFKKEDTHENRATQPVKYNTLTEYRREVRFFAVAFHPLSESSFSPPPPSPYTFAIDFPSSDFLFLPKRPAMHR</sequence>